<organism evidence="5 6">
    <name type="scientific">Halalkalibacillus sediminis</name>
    <dbReference type="NCBI Taxonomy" id="2018042"/>
    <lineage>
        <taxon>Bacteria</taxon>
        <taxon>Bacillati</taxon>
        <taxon>Bacillota</taxon>
        <taxon>Bacilli</taxon>
        <taxon>Bacillales</taxon>
        <taxon>Bacillaceae</taxon>
        <taxon>Halalkalibacillus</taxon>
    </lineage>
</organism>
<dbReference type="GO" id="GO:0046872">
    <property type="term" value="F:metal ion binding"/>
    <property type="evidence" value="ECO:0007669"/>
    <property type="project" value="UniProtKB-KW"/>
</dbReference>
<dbReference type="PIRSF" id="PIRSF028345">
    <property type="entry name" value="UCP028345"/>
    <property type="match status" value="1"/>
</dbReference>
<keyword evidence="2" id="KW-0378">Hydrolase</keyword>
<protein>
    <recommendedName>
        <fullName evidence="4">DUF402 domain-containing protein</fullName>
    </recommendedName>
</protein>
<evidence type="ECO:0000259" key="4">
    <source>
        <dbReference type="Pfam" id="PF04167"/>
    </source>
</evidence>
<keyword evidence="3" id="KW-0460">Magnesium</keyword>
<evidence type="ECO:0000313" key="6">
    <source>
        <dbReference type="Proteomes" id="UP000243524"/>
    </source>
</evidence>
<dbReference type="SUPFAM" id="SSF159234">
    <property type="entry name" value="FomD-like"/>
    <property type="match status" value="1"/>
</dbReference>
<dbReference type="NCBIfam" id="NF010183">
    <property type="entry name" value="PRK13662.1"/>
    <property type="match status" value="1"/>
</dbReference>
<dbReference type="RefSeq" id="WP_101332712.1">
    <property type="nucleotide sequence ID" value="NZ_PJNH01000004.1"/>
</dbReference>
<dbReference type="Gene3D" id="2.40.380.10">
    <property type="entry name" value="FomD-like"/>
    <property type="match status" value="1"/>
</dbReference>
<evidence type="ECO:0000313" key="5">
    <source>
        <dbReference type="EMBL" id="PKR76962.1"/>
    </source>
</evidence>
<proteinExistence type="predicted"/>
<keyword evidence="1" id="KW-0479">Metal-binding</keyword>
<keyword evidence="6" id="KW-1185">Reference proteome</keyword>
<dbReference type="EMBL" id="PJNH01000004">
    <property type="protein sequence ID" value="PKR76962.1"/>
    <property type="molecule type" value="Genomic_DNA"/>
</dbReference>
<dbReference type="OrthoDB" id="1645325at2"/>
<gene>
    <name evidence="5" type="ORF">CEY16_14240</name>
</gene>
<dbReference type="GO" id="GO:0016787">
    <property type="term" value="F:hydrolase activity"/>
    <property type="evidence" value="ECO:0007669"/>
    <property type="project" value="UniProtKB-KW"/>
</dbReference>
<accession>A0A2I0QRK5</accession>
<dbReference type="InterPro" id="IPR050212">
    <property type="entry name" value="Ntdp-like"/>
</dbReference>
<name>A0A2I0QRK5_9BACI</name>
<reference evidence="5 6" key="1">
    <citation type="submission" date="2017-06" db="EMBL/GenBank/DDBJ databases">
        <title>the draft geome sequence of Illustriluteabacillus marina B3227.</title>
        <authorList>
            <person name="He R.-H."/>
            <person name="Du Z.-J."/>
        </authorList>
    </citation>
    <scope>NUCLEOTIDE SEQUENCE [LARGE SCALE GENOMIC DNA]</scope>
    <source>
        <strain evidence="5 6">B3227</strain>
    </source>
</reference>
<dbReference type="InterPro" id="IPR007295">
    <property type="entry name" value="DUF402"/>
</dbReference>
<dbReference type="InterPro" id="IPR035930">
    <property type="entry name" value="FomD-like_sf"/>
</dbReference>
<dbReference type="Pfam" id="PF04167">
    <property type="entry name" value="DUF402"/>
    <property type="match status" value="1"/>
</dbReference>
<evidence type="ECO:0000256" key="2">
    <source>
        <dbReference type="ARBA" id="ARBA00022801"/>
    </source>
</evidence>
<dbReference type="InterPro" id="IPR016882">
    <property type="entry name" value="SA1684"/>
</dbReference>
<dbReference type="PANTHER" id="PTHR39159:SF1">
    <property type="entry name" value="UPF0374 PROTEIN YGAC"/>
    <property type="match status" value="1"/>
</dbReference>
<evidence type="ECO:0000256" key="1">
    <source>
        <dbReference type="ARBA" id="ARBA00022723"/>
    </source>
</evidence>
<feature type="domain" description="DUF402" evidence="4">
    <location>
        <begin position="18"/>
        <end position="156"/>
    </location>
</feature>
<dbReference type="AlphaFoldDB" id="A0A2I0QRK5"/>
<dbReference type="Proteomes" id="UP000243524">
    <property type="component" value="Unassembled WGS sequence"/>
</dbReference>
<evidence type="ECO:0000256" key="3">
    <source>
        <dbReference type="ARBA" id="ARBA00022842"/>
    </source>
</evidence>
<comment type="caution">
    <text evidence="5">The sequence shown here is derived from an EMBL/GenBank/DDBJ whole genome shotgun (WGS) entry which is preliminary data.</text>
</comment>
<sequence length="179" mass="21286">MLIPAAGDSIQIQSYKHNGQIHRVWDETLVLKSKSNLMIGANDRVLVSESDGRTWRTREPAITYFTTNHWFNVICMVRNDGVHYYCNISSPFIIDEDALKYIDYDLDIKVFPDMSYKILDEDEFDLHRQQMNYPDVLQKILRKQLGTLERWVQQRKGPFAADFVDKWYEHYLSFPQWSK</sequence>
<dbReference type="PANTHER" id="PTHR39159">
    <property type="match status" value="1"/>
</dbReference>